<protein>
    <submittedName>
        <fullName evidence="1">Uncharacterized protein</fullName>
    </submittedName>
</protein>
<evidence type="ECO:0000313" key="2">
    <source>
        <dbReference type="Proteomes" id="UP000657918"/>
    </source>
</evidence>
<gene>
    <name evidence="1" type="ORF">SADUNF_Sadunf16G0017900</name>
</gene>
<name>A0A835J8M2_9ROSI</name>
<dbReference type="Pfam" id="PF14223">
    <property type="entry name" value="Retrotran_gag_2"/>
    <property type="match status" value="1"/>
</dbReference>
<evidence type="ECO:0000313" key="1">
    <source>
        <dbReference type="EMBL" id="KAF9664428.1"/>
    </source>
</evidence>
<sequence>MISYPLEIHGCFDKVINENETLQPKVEDTNCTLRKWKIKKGKALFALKTTVDDDMLEHIRDVKTPKEAWDIFVKLFSNKSNTRPQLLENKWDVEAIFSTEDDDDELAFTTTIFDQIDYEKD</sequence>
<dbReference type="AlphaFoldDB" id="A0A835J8M2"/>
<comment type="caution">
    <text evidence="1">The sequence shown here is derived from an EMBL/GenBank/DDBJ whole genome shotgun (WGS) entry which is preliminary data.</text>
</comment>
<proteinExistence type="predicted"/>
<keyword evidence="2" id="KW-1185">Reference proteome</keyword>
<reference evidence="1 2" key="1">
    <citation type="submission" date="2020-10" db="EMBL/GenBank/DDBJ databases">
        <title>Plant Genome Project.</title>
        <authorList>
            <person name="Zhang R.-G."/>
        </authorList>
    </citation>
    <scope>NUCLEOTIDE SEQUENCE [LARGE SCALE GENOMIC DNA]</scope>
    <source>
        <strain evidence="1">FAFU-HL-1</strain>
        <tissue evidence="1">Leaf</tissue>
    </source>
</reference>
<accession>A0A835J8M2</accession>
<dbReference type="Proteomes" id="UP000657918">
    <property type="component" value="Chromosome 16"/>
</dbReference>
<dbReference type="EMBL" id="JADGMS010000016">
    <property type="protein sequence ID" value="KAF9664428.1"/>
    <property type="molecule type" value="Genomic_DNA"/>
</dbReference>
<organism evidence="1 2">
    <name type="scientific">Salix dunnii</name>
    <dbReference type="NCBI Taxonomy" id="1413687"/>
    <lineage>
        <taxon>Eukaryota</taxon>
        <taxon>Viridiplantae</taxon>
        <taxon>Streptophyta</taxon>
        <taxon>Embryophyta</taxon>
        <taxon>Tracheophyta</taxon>
        <taxon>Spermatophyta</taxon>
        <taxon>Magnoliopsida</taxon>
        <taxon>eudicotyledons</taxon>
        <taxon>Gunneridae</taxon>
        <taxon>Pentapetalae</taxon>
        <taxon>rosids</taxon>
        <taxon>fabids</taxon>
        <taxon>Malpighiales</taxon>
        <taxon>Salicaceae</taxon>
        <taxon>Saliceae</taxon>
        <taxon>Salix</taxon>
    </lineage>
</organism>
<dbReference type="OrthoDB" id="1626798at2759"/>